<evidence type="ECO:0000313" key="5">
    <source>
        <dbReference type="Proteomes" id="UP000282297"/>
    </source>
</evidence>
<organism evidence="3 4">
    <name type="scientific">Chryseobacterium taklimakanense</name>
    <dbReference type="NCBI Taxonomy" id="536441"/>
    <lineage>
        <taxon>Bacteria</taxon>
        <taxon>Pseudomonadati</taxon>
        <taxon>Bacteroidota</taxon>
        <taxon>Flavobacteriia</taxon>
        <taxon>Flavobacteriales</taxon>
        <taxon>Weeksellaceae</taxon>
        <taxon>Chryseobacterium group</taxon>
        <taxon>Chryseobacterium</taxon>
    </lineage>
</organism>
<dbReference type="AlphaFoldDB" id="A0A239XD07"/>
<evidence type="ECO:0000313" key="4">
    <source>
        <dbReference type="Proteomes" id="UP000215196"/>
    </source>
</evidence>
<feature type="transmembrane region" description="Helical" evidence="1">
    <location>
        <begin position="6"/>
        <end position="27"/>
    </location>
</feature>
<dbReference type="Proteomes" id="UP000215196">
    <property type="component" value="Chromosome 1"/>
</dbReference>
<dbReference type="Proteomes" id="UP000282297">
    <property type="component" value="Chromosome"/>
</dbReference>
<evidence type="ECO:0000256" key="1">
    <source>
        <dbReference type="SAM" id="Phobius"/>
    </source>
</evidence>
<proteinExistence type="predicted"/>
<evidence type="ECO:0000313" key="3">
    <source>
        <dbReference type="EMBL" id="SNV44601.1"/>
    </source>
</evidence>
<keyword evidence="4" id="KW-1185">Reference proteome</keyword>
<dbReference type="OrthoDB" id="1268537at2"/>
<reference evidence="2" key="3">
    <citation type="submission" date="2018-11" db="EMBL/GenBank/DDBJ databases">
        <title>Proposal to divide the Flavobacteriaceae and reorganize its genera based on Amino Acid Identity values calculated from whole genome sequences.</title>
        <authorList>
            <person name="Nicholson A.C."/>
            <person name="Gulvik C.A."/>
            <person name="Whitney A.M."/>
            <person name="Humrighouse B.W."/>
            <person name="Bell M."/>
            <person name="Holmes B."/>
            <person name="Steigerwalt A."/>
            <person name="Villarma A."/>
            <person name="Sheth M."/>
            <person name="Batra D."/>
            <person name="Pryor J."/>
            <person name="Bernardet J.-F."/>
            <person name="Hugo C."/>
            <person name="Kampfer P."/>
            <person name="Newman J."/>
            <person name="Mcquiston J.R."/>
        </authorList>
    </citation>
    <scope>NUCLEOTIDE SEQUENCE</scope>
    <source>
        <strain evidence="2">H4753</strain>
    </source>
</reference>
<accession>A0A239XD07</accession>
<keyword evidence="1" id="KW-0812">Transmembrane</keyword>
<dbReference type="EMBL" id="LT906465">
    <property type="protein sequence ID" value="SNV44601.1"/>
    <property type="molecule type" value="Genomic_DNA"/>
</dbReference>
<protein>
    <submittedName>
        <fullName evidence="3">Uncharacterized protein</fullName>
    </submittedName>
</protein>
<dbReference type="KEGG" id="ctak:4412677_01410"/>
<keyword evidence="1" id="KW-0472">Membrane</keyword>
<dbReference type="EMBL" id="CP034171">
    <property type="protein sequence ID" value="AZI19531.1"/>
    <property type="molecule type" value="Genomic_DNA"/>
</dbReference>
<reference evidence="3 4" key="1">
    <citation type="submission" date="2017-06" db="EMBL/GenBank/DDBJ databases">
        <authorList>
            <consortium name="Pathogen Informatics"/>
        </authorList>
    </citation>
    <scope>NUCLEOTIDE SEQUENCE [LARGE SCALE GENOMIC DNA]</scope>
    <source>
        <strain evidence="3 4">NCTC13490</strain>
    </source>
</reference>
<keyword evidence="1" id="KW-1133">Transmembrane helix</keyword>
<sequence>MKNMQTIQGIISLAAIICLLAGMFNVFTPEINGFLSRKLFYILIGVSFILMAPFMTNKNFIYPMYAAGILCVAGAFIPAENRFSALKTIGILAGVILSFSNRSRQVNR</sequence>
<feature type="transmembrane region" description="Helical" evidence="1">
    <location>
        <begin position="39"/>
        <end position="56"/>
    </location>
</feature>
<gene>
    <name evidence="2" type="ORF">EIH08_01250</name>
    <name evidence="3" type="ORF">SAMEA4412677_01410</name>
</gene>
<name>A0A239XD07_9FLAO</name>
<reference evidence="5" key="2">
    <citation type="submission" date="2018-11" db="EMBL/GenBank/DDBJ databases">
        <title>Proposal to divide the Flavobacteriaceae and reorganize its genera based on Amino Acid Identity values calculated from whole genome sequences.</title>
        <authorList>
            <person name="Nicholson A.C."/>
            <person name="Gulvik C.A."/>
            <person name="Whitney A.M."/>
            <person name="Humrighouse B.W."/>
            <person name="Bell M."/>
            <person name="Holmes B."/>
            <person name="Steigerwalt A.B."/>
            <person name="Villarma A."/>
            <person name="Sheth M."/>
            <person name="Batra D."/>
            <person name="Pryor J."/>
            <person name="Bernardet J.-F."/>
            <person name="Hugo C."/>
            <person name="Kampfer P."/>
            <person name="Newman J.D."/>
            <person name="McQuiston J.R."/>
        </authorList>
    </citation>
    <scope>NUCLEOTIDE SEQUENCE [LARGE SCALE GENOMIC DNA]</scope>
    <source>
        <strain evidence="5">H4753</strain>
    </source>
</reference>
<dbReference type="RefSeq" id="WP_095071793.1">
    <property type="nucleotide sequence ID" value="NZ_CALTUO010000010.1"/>
</dbReference>
<evidence type="ECO:0000313" key="2">
    <source>
        <dbReference type="EMBL" id="AZI19531.1"/>
    </source>
</evidence>
<feature type="transmembrane region" description="Helical" evidence="1">
    <location>
        <begin position="62"/>
        <end position="79"/>
    </location>
</feature>